<reference evidence="1 2" key="1">
    <citation type="journal article" date="2023" name="Plants (Basel)">
        <title>Bridging the Gap: Combining Genomics and Transcriptomics Approaches to Understand Stylosanthes scabra, an Orphan Legume from the Brazilian Caatinga.</title>
        <authorList>
            <person name="Ferreira-Neto J.R.C."/>
            <person name="da Silva M.D."/>
            <person name="Binneck E."/>
            <person name="de Melo N.F."/>
            <person name="da Silva R.H."/>
            <person name="de Melo A.L.T.M."/>
            <person name="Pandolfi V."/>
            <person name="Bustamante F.O."/>
            <person name="Brasileiro-Vidal A.C."/>
            <person name="Benko-Iseppon A.M."/>
        </authorList>
    </citation>
    <scope>NUCLEOTIDE SEQUENCE [LARGE SCALE GENOMIC DNA]</scope>
    <source>
        <tissue evidence="1">Leaves</tissue>
    </source>
</reference>
<sequence>MTGGTKLAMFARKRLILKKGVCGSAREYKVEIIAFDETTTITLLLWDNEVVSLLGVKAQNVYDNLLTNQVANDDGYPSILDDLVERKLVFRINVKAENISGKDTIFT</sequence>
<dbReference type="InterPro" id="IPR012340">
    <property type="entry name" value="NA-bd_OB-fold"/>
</dbReference>
<protein>
    <recommendedName>
        <fullName evidence="3">Replication factor A C-terminal domain-containing protein</fullName>
    </recommendedName>
</protein>
<evidence type="ECO:0000313" key="1">
    <source>
        <dbReference type="EMBL" id="MED6219198.1"/>
    </source>
</evidence>
<dbReference type="EMBL" id="JASCZI010272013">
    <property type="protein sequence ID" value="MED6219198.1"/>
    <property type="molecule type" value="Genomic_DNA"/>
</dbReference>
<evidence type="ECO:0008006" key="3">
    <source>
        <dbReference type="Google" id="ProtNLM"/>
    </source>
</evidence>
<dbReference type="SUPFAM" id="SSF50249">
    <property type="entry name" value="Nucleic acid-binding proteins"/>
    <property type="match status" value="1"/>
</dbReference>
<accession>A0ABU6ZC99</accession>
<name>A0ABU6ZC99_9FABA</name>
<feature type="non-terminal residue" evidence="1">
    <location>
        <position position="107"/>
    </location>
</feature>
<proteinExistence type="predicted"/>
<comment type="caution">
    <text evidence="1">The sequence shown here is derived from an EMBL/GenBank/DDBJ whole genome shotgun (WGS) entry which is preliminary data.</text>
</comment>
<dbReference type="Gene3D" id="2.40.50.140">
    <property type="entry name" value="Nucleic acid-binding proteins"/>
    <property type="match status" value="1"/>
</dbReference>
<evidence type="ECO:0000313" key="2">
    <source>
        <dbReference type="Proteomes" id="UP001341840"/>
    </source>
</evidence>
<keyword evidence="2" id="KW-1185">Reference proteome</keyword>
<organism evidence="1 2">
    <name type="scientific">Stylosanthes scabra</name>
    <dbReference type="NCBI Taxonomy" id="79078"/>
    <lineage>
        <taxon>Eukaryota</taxon>
        <taxon>Viridiplantae</taxon>
        <taxon>Streptophyta</taxon>
        <taxon>Embryophyta</taxon>
        <taxon>Tracheophyta</taxon>
        <taxon>Spermatophyta</taxon>
        <taxon>Magnoliopsida</taxon>
        <taxon>eudicotyledons</taxon>
        <taxon>Gunneridae</taxon>
        <taxon>Pentapetalae</taxon>
        <taxon>rosids</taxon>
        <taxon>fabids</taxon>
        <taxon>Fabales</taxon>
        <taxon>Fabaceae</taxon>
        <taxon>Papilionoideae</taxon>
        <taxon>50 kb inversion clade</taxon>
        <taxon>dalbergioids sensu lato</taxon>
        <taxon>Dalbergieae</taxon>
        <taxon>Pterocarpus clade</taxon>
        <taxon>Stylosanthes</taxon>
    </lineage>
</organism>
<gene>
    <name evidence="1" type="ORF">PIB30_033613</name>
</gene>
<dbReference type="Proteomes" id="UP001341840">
    <property type="component" value="Unassembled WGS sequence"/>
</dbReference>